<dbReference type="STRING" id="554055.A0A2P6VIR1"/>
<dbReference type="PANTHER" id="PTHR16138">
    <property type="entry name" value="MYCOPHENOLIC ACID ACYL-GLUCURONIDE ESTERASE, MITOCHONDRIAL"/>
    <property type="match status" value="1"/>
</dbReference>
<accession>A0A2P6VIR1</accession>
<evidence type="ECO:0000313" key="16">
    <source>
        <dbReference type="Proteomes" id="UP000239649"/>
    </source>
</evidence>
<proteinExistence type="predicted"/>
<gene>
    <name evidence="15" type="ORF">C2E20_2635</name>
</gene>
<evidence type="ECO:0000256" key="13">
    <source>
        <dbReference type="ARBA" id="ARBA00047972"/>
    </source>
</evidence>
<dbReference type="EC" id="3.1.1.93" evidence="6"/>
<dbReference type="EMBL" id="LHPF02000005">
    <property type="protein sequence ID" value="PSC73985.1"/>
    <property type="molecule type" value="Genomic_DNA"/>
</dbReference>
<keyword evidence="5" id="KW-0496">Mitochondrion</keyword>
<evidence type="ECO:0000256" key="9">
    <source>
        <dbReference type="ARBA" id="ARBA00042645"/>
    </source>
</evidence>
<dbReference type="OrthoDB" id="408373at2759"/>
<sequence>MPFLTRNGCNIAYMRKPAAWGMHADIVYLPGLTSNMHGEKARELERFATRQLGCNFWALEYQGHGDSSPNFLECTLATWLADVLQLVDSIGGQRQILVGSSLGGWLALHAALQRPHLVQGLLLLAPAVDVSQHWEAAAQPAGVDAWGHDLLQLPSAYVQEGGIQVRRSLFEEASRHHLLLHTGQLEAVTCPATIMHSIRDDVVPLELVQRLSDELAASSRAFHIEMLPDGNHRLSREQDLQLMCRLLEQLMRRVLESSPAFG</sequence>
<evidence type="ECO:0000256" key="4">
    <source>
        <dbReference type="ARBA" id="ARBA00022946"/>
    </source>
</evidence>
<evidence type="ECO:0000256" key="1">
    <source>
        <dbReference type="ARBA" id="ARBA00004173"/>
    </source>
</evidence>
<name>A0A2P6VIR1_9CHLO</name>
<dbReference type="PANTHER" id="PTHR16138:SF7">
    <property type="entry name" value="PALMITOYL-PROTEIN THIOESTERASE ABHD10, MITOCHONDRIAL"/>
    <property type="match status" value="1"/>
</dbReference>
<dbReference type="EC" id="3.1.2.22" evidence="2"/>
<evidence type="ECO:0000256" key="11">
    <source>
        <dbReference type="ARBA" id="ARBA00046047"/>
    </source>
</evidence>
<comment type="catalytic activity">
    <reaction evidence="12">
        <text>S-hexadecanoyl-L-cysteinyl-[protein] + H2O = L-cysteinyl-[protein] + hexadecanoate + H(+)</text>
        <dbReference type="Rhea" id="RHEA:19233"/>
        <dbReference type="Rhea" id="RHEA-COMP:10131"/>
        <dbReference type="Rhea" id="RHEA-COMP:11032"/>
        <dbReference type="ChEBI" id="CHEBI:7896"/>
        <dbReference type="ChEBI" id="CHEBI:15377"/>
        <dbReference type="ChEBI" id="CHEBI:15378"/>
        <dbReference type="ChEBI" id="CHEBI:29950"/>
        <dbReference type="ChEBI" id="CHEBI:74151"/>
        <dbReference type="EC" id="3.1.2.22"/>
    </reaction>
    <physiologicalReaction direction="left-to-right" evidence="12">
        <dbReference type="Rhea" id="RHEA:19234"/>
    </physiologicalReaction>
</comment>
<evidence type="ECO:0000256" key="8">
    <source>
        <dbReference type="ARBA" id="ARBA00041520"/>
    </source>
</evidence>
<dbReference type="AlphaFoldDB" id="A0A2P6VIR1"/>
<evidence type="ECO:0000256" key="10">
    <source>
        <dbReference type="ARBA" id="ARBA00042704"/>
    </source>
</evidence>
<evidence type="ECO:0000256" key="6">
    <source>
        <dbReference type="ARBA" id="ARBA00039132"/>
    </source>
</evidence>
<keyword evidence="16" id="KW-1185">Reference proteome</keyword>
<keyword evidence="3" id="KW-0378">Hydrolase</keyword>
<dbReference type="Gene3D" id="3.40.50.1820">
    <property type="entry name" value="alpha/beta hydrolase"/>
    <property type="match status" value="1"/>
</dbReference>
<dbReference type="InterPro" id="IPR052382">
    <property type="entry name" value="ABHD10_acyl-thioesterase"/>
</dbReference>
<evidence type="ECO:0000256" key="7">
    <source>
        <dbReference type="ARBA" id="ARBA00039314"/>
    </source>
</evidence>
<dbReference type="Pfam" id="PF12697">
    <property type="entry name" value="Abhydrolase_6"/>
    <property type="match status" value="1"/>
</dbReference>
<protein>
    <recommendedName>
        <fullName evidence="7">Palmitoyl-protein thioesterase ABHD10, mitochondrial</fullName>
        <ecNumber evidence="6">3.1.1.93</ecNumber>
        <ecNumber evidence="2">3.1.2.22</ecNumber>
    </recommendedName>
    <alternativeName>
        <fullName evidence="9">Acyl-protein thioesterase ABHD10</fullName>
    </alternativeName>
    <alternativeName>
        <fullName evidence="10">Alpha/beta hydrolase domain-containing protein 10</fullName>
    </alternativeName>
    <alternativeName>
        <fullName evidence="8">Mycophenolic acid acyl-glucuronide esterase, mitochondrial</fullName>
    </alternativeName>
</protein>
<dbReference type="InterPro" id="IPR029058">
    <property type="entry name" value="AB_hydrolase_fold"/>
</dbReference>
<dbReference type="GO" id="GO:0102390">
    <property type="term" value="F:mycophenolic acid acyl-glucuronide esterase activity"/>
    <property type="evidence" value="ECO:0007669"/>
    <property type="project" value="UniProtKB-EC"/>
</dbReference>
<evidence type="ECO:0000256" key="2">
    <source>
        <dbReference type="ARBA" id="ARBA00012423"/>
    </source>
</evidence>
<evidence type="ECO:0000313" key="15">
    <source>
        <dbReference type="EMBL" id="PSC73985.1"/>
    </source>
</evidence>
<comment type="function">
    <text evidence="11">Acts as an acyl-protein thioesterase that hydrolyzes fatty acids from acylated residues in proteins. Regulates the mitochondrial S-depalmitoylation of the nucleophilic active site residue of peroxiredoxin-5/PRDX5, a key antioxidant protein, therefore modulating mitochondrial antioxidant ability. Also catalyzes the deglucuronidation of mycophenolic acid acyl-glucuronide, an active metabolite of the immunosuppressant drug mycophenolate.</text>
</comment>
<comment type="caution">
    <text evidence="15">The sequence shown here is derived from an EMBL/GenBank/DDBJ whole genome shotgun (WGS) entry which is preliminary data.</text>
</comment>
<evidence type="ECO:0000259" key="14">
    <source>
        <dbReference type="Pfam" id="PF12697"/>
    </source>
</evidence>
<dbReference type="GO" id="GO:0004553">
    <property type="term" value="F:hydrolase activity, hydrolyzing O-glycosyl compounds"/>
    <property type="evidence" value="ECO:0007669"/>
    <property type="project" value="TreeGrafter"/>
</dbReference>
<evidence type="ECO:0000256" key="5">
    <source>
        <dbReference type="ARBA" id="ARBA00023128"/>
    </source>
</evidence>
<evidence type="ECO:0000256" key="3">
    <source>
        <dbReference type="ARBA" id="ARBA00022801"/>
    </source>
</evidence>
<dbReference type="Proteomes" id="UP000239649">
    <property type="component" value="Unassembled WGS sequence"/>
</dbReference>
<evidence type="ECO:0000256" key="12">
    <source>
        <dbReference type="ARBA" id="ARBA00047409"/>
    </source>
</evidence>
<dbReference type="GO" id="GO:0008474">
    <property type="term" value="F:palmitoyl-(protein) hydrolase activity"/>
    <property type="evidence" value="ECO:0007669"/>
    <property type="project" value="UniProtKB-EC"/>
</dbReference>
<dbReference type="InterPro" id="IPR000073">
    <property type="entry name" value="AB_hydrolase_1"/>
</dbReference>
<keyword evidence="4" id="KW-0809">Transit peptide</keyword>
<comment type="subcellular location">
    <subcellularLocation>
        <location evidence="1">Mitochondrion</location>
    </subcellularLocation>
</comment>
<comment type="catalytic activity">
    <reaction evidence="13">
        <text>mycophenolic acid O-acyl-beta-D-glucuronide + H2O = mycophenolate + D-glucuronate + H(+)</text>
        <dbReference type="Rhea" id="RHEA:34179"/>
        <dbReference type="ChEBI" id="CHEBI:15377"/>
        <dbReference type="ChEBI" id="CHEBI:15378"/>
        <dbReference type="ChEBI" id="CHEBI:58720"/>
        <dbReference type="ChEBI" id="CHEBI:62932"/>
        <dbReference type="ChEBI" id="CHEBI:66982"/>
        <dbReference type="EC" id="3.1.1.93"/>
    </reaction>
    <physiologicalReaction direction="left-to-right" evidence="13">
        <dbReference type="Rhea" id="RHEA:34180"/>
    </physiologicalReaction>
</comment>
<dbReference type="SUPFAM" id="SSF53474">
    <property type="entry name" value="alpha/beta-Hydrolases"/>
    <property type="match status" value="1"/>
</dbReference>
<dbReference type="GO" id="GO:0005739">
    <property type="term" value="C:mitochondrion"/>
    <property type="evidence" value="ECO:0007669"/>
    <property type="project" value="UniProtKB-SubCell"/>
</dbReference>
<feature type="domain" description="AB hydrolase-1" evidence="14">
    <location>
        <begin position="26"/>
        <end position="235"/>
    </location>
</feature>
<reference evidence="15 16" key="1">
    <citation type="journal article" date="2018" name="Plant J.">
        <title>Genome sequences of Chlorella sorokiniana UTEX 1602 and Micractinium conductrix SAG 241.80: implications to maltose excretion by a green alga.</title>
        <authorList>
            <person name="Arriola M.B."/>
            <person name="Velmurugan N."/>
            <person name="Zhang Y."/>
            <person name="Plunkett M.H."/>
            <person name="Hondzo H."/>
            <person name="Barney B.M."/>
        </authorList>
    </citation>
    <scope>NUCLEOTIDE SEQUENCE [LARGE SCALE GENOMIC DNA]</scope>
    <source>
        <strain evidence="15 16">SAG 241.80</strain>
    </source>
</reference>
<organism evidence="15 16">
    <name type="scientific">Micractinium conductrix</name>
    <dbReference type="NCBI Taxonomy" id="554055"/>
    <lineage>
        <taxon>Eukaryota</taxon>
        <taxon>Viridiplantae</taxon>
        <taxon>Chlorophyta</taxon>
        <taxon>core chlorophytes</taxon>
        <taxon>Trebouxiophyceae</taxon>
        <taxon>Chlorellales</taxon>
        <taxon>Chlorellaceae</taxon>
        <taxon>Chlorella clade</taxon>
        <taxon>Micractinium</taxon>
    </lineage>
</organism>